<name>A0AA47MB90_MERPO</name>
<dbReference type="Pfam" id="PF00610">
    <property type="entry name" value="DEP"/>
    <property type="match status" value="1"/>
</dbReference>
<accession>A0AA47MB90</accession>
<dbReference type="InterPro" id="IPR036388">
    <property type="entry name" value="WH-like_DNA-bd_sf"/>
</dbReference>
<evidence type="ECO:0000313" key="6">
    <source>
        <dbReference type="Proteomes" id="UP001174136"/>
    </source>
</evidence>
<sequence>MHCGRQSAPVSSRPLREEVTVCPRCPSMAVEELRRAGEAQPSPRLGFRPGLVLNVCCLALLVMNNEVRWEETVSVSPLKSPCVTVQRDWTAMAAGKPFRATFIWSSIINNLQSQVEVKRRRHNLKSYQDCFLGSEAVDVVLAHVIQNRYCGDQEVPRFKAVRLCQALMDSRVFEAVGTRVFGKEKRRATFEDSSFSLYRFLYPVSSEAVLTNTTSLSSGSMEADYDASPRTGNSQDGYSPPDDRQNEALIYNTHTPTKTNKSLEHMLGNLNLNSAITPQMTNLGLSQDLVEQVWRQQSVFRLLQLVELPLLESLLEGKEIPRPALHSMDSDPDLLYTSSYLDREVLNAFSEAQADEWLRAAVDCLEFLPDSLVVEVSRGLAACSEDQPQCKRLLYGLLDKHYGQTQHPPLLSNHIFDIHSGISELLVNGKKEQAVEALQLCLKMQDSRSREELRRLLRFMAVASKPEEVKLHKEVENRMAVKRSFAGAIIYSRRLAKGKVDLMVLFMVEYHCDLFKIPVSLHRLVSDRLLNIVRGKDPDDLITGPTYCRRVTGKDFVESAQKTTQNELRSLLQSIHENSQLSTKEKRRLLGQFYKGHPEIFVQYFGSRLATVDL</sequence>
<dbReference type="InterPro" id="IPR000591">
    <property type="entry name" value="DEP_dom"/>
</dbReference>
<dbReference type="CDD" id="cd04405">
    <property type="entry name" value="RhoGAP_BRCC3-like"/>
    <property type="match status" value="1"/>
</dbReference>
<reference evidence="5" key="1">
    <citation type="journal article" date="2023" name="Front. Mar. Sci.">
        <title>A new Merluccius polli reference genome to investigate the effects of global change in West African waters.</title>
        <authorList>
            <person name="Mateo J.L."/>
            <person name="Blanco-Fernandez C."/>
            <person name="Garcia-Vazquez E."/>
            <person name="Machado-Schiaffino G."/>
        </authorList>
    </citation>
    <scope>NUCLEOTIDE SEQUENCE</scope>
    <source>
        <strain evidence="5">C29</strain>
        <tissue evidence="5">Fin</tissue>
    </source>
</reference>
<comment type="caution">
    <text evidence="5">The sequence shown here is derived from an EMBL/GenBank/DDBJ whole genome shotgun (WGS) entry which is preliminary data.</text>
</comment>
<evidence type="ECO:0000313" key="5">
    <source>
        <dbReference type="EMBL" id="KAK0136960.1"/>
    </source>
</evidence>
<dbReference type="AlphaFoldDB" id="A0AA47MB90"/>
<dbReference type="PROSITE" id="PS50186">
    <property type="entry name" value="DEP"/>
    <property type="match status" value="1"/>
</dbReference>
<keyword evidence="6" id="KW-1185">Reference proteome</keyword>
<dbReference type="SUPFAM" id="SSF46785">
    <property type="entry name" value="Winged helix' DNA-binding domain"/>
    <property type="match status" value="1"/>
</dbReference>
<comment type="similarity">
    <text evidence="1">Belongs to the DEPDC7 family.</text>
</comment>
<dbReference type="SMART" id="SM00049">
    <property type="entry name" value="DEP"/>
    <property type="match status" value="1"/>
</dbReference>
<dbReference type="Gene3D" id="1.10.10.10">
    <property type="entry name" value="Winged helix-like DNA-binding domain superfamily/Winged helix DNA-binding domain"/>
    <property type="match status" value="1"/>
</dbReference>
<dbReference type="EMBL" id="JAOPHQ010005119">
    <property type="protein sequence ID" value="KAK0136960.1"/>
    <property type="molecule type" value="Genomic_DNA"/>
</dbReference>
<dbReference type="PANTHER" id="PTHR16206:SF9">
    <property type="entry name" value="DEP DOMAIN-CONTAINING PROTEIN 7"/>
    <property type="match status" value="1"/>
</dbReference>
<dbReference type="CDD" id="cd04446">
    <property type="entry name" value="DEP_DEPDC4"/>
    <property type="match status" value="1"/>
</dbReference>
<feature type="region of interest" description="Disordered" evidence="3">
    <location>
        <begin position="217"/>
        <end position="246"/>
    </location>
</feature>
<evidence type="ECO:0000256" key="3">
    <source>
        <dbReference type="SAM" id="MobiDB-lite"/>
    </source>
</evidence>
<dbReference type="Proteomes" id="UP001174136">
    <property type="component" value="Unassembled WGS sequence"/>
</dbReference>
<dbReference type="InterPro" id="IPR036390">
    <property type="entry name" value="WH_DNA-bd_sf"/>
</dbReference>
<evidence type="ECO:0000256" key="1">
    <source>
        <dbReference type="ARBA" id="ARBA00037970"/>
    </source>
</evidence>
<dbReference type="GO" id="GO:0035556">
    <property type="term" value="P:intracellular signal transduction"/>
    <property type="evidence" value="ECO:0007669"/>
    <property type="project" value="InterPro"/>
</dbReference>
<evidence type="ECO:0000256" key="2">
    <source>
        <dbReference type="ARBA" id="ARBA00040225"/>
    </source>
</evidence>
<dbReference type="PANTHER" id="PTHR16206">
    <property type="entry name" value="DEP DOMAIN-CONTAINING"/>
    <property type="match status" value="1"/>
</dbReference>
<feature type="domain" description="DEP" evidence="4">
    <location>
        <begin position="111"/>
        <end position="202"/>
    </location>
</feature>
<organism evidence="5 6">
    <name type="scientific">Merluccius polli</name>
    <name type="common">Benguela hake</name>
    <name type="synonym">Merluccius cadenati</name>
    <dbReference type="NCBI Taxonomy" id="89951"/>
    <lineage>
        <taxon>Eukaryota</taxon>
        <taxon>Metazoa</taxon>
        <taxon>Chordata</taxon>
        <taxon>Craniata</taxon>
        <taxon>Vertebrata</taxon>
        <taxon>Euteleostomi</taxon>
        <taxon>Actinopterygii</taxon>
        <taxon>Neopterygii</taxon>
        <taxon>Teleostei</taxon>
        <taxon>Neoteleostei</taxon>
        <taxon>Acanthomorphata</taxon>
        <taxon>Zeiogadaria</taxon>
        <taxon>Gadariae</taxon>
        <taxon>Gadiformes</taxon>
        <taxon>Gadoidei</taxon>
        <taxon>Merlucciidae</taxon>
        <taxon>Merluccius</taxon>
    </lineage>
</organism>
<protein>
    <recommendedName>
        <fullName evidence="2">DEP domain-containing protein 7</fullName>
    </recommendedName>
</protein>
<gene>
    <name evidence="5" type="primary">depdc7</name>
    <name evidence="5" type="ORF">N1851_026826</name>
</gene>
<proteinExistence type="inferred from homology"/>
<evidence type="ECO:0000259" key="4">
    <source>
        <dbReference type="PROSITE" id="PS50186"/>
    </source>
</evidence>